<proteinExistence type="predicted"/>
<dbReference type="AlphaFoldDB" id="A0AAN7WDA3"/>
<accession>A0AAN7WDA3</accession>
<dbReference type="Proteomes" id="UP001310594">
    <property type="component" value="Unassembled WGS sequence"/>
</dbReference>
<sequence length="311" mass="34343">MTDYTSMMEFDGAPPPYEEVQTEVHNNHQAQSAPTTISTVVRLSQHRSDPTTKTSQLAHNNFGKVFRRVTTAITIPSDASYVELCESLHSRVMVHFGVDLSRFSVDDAILTVRLQDSGTGVVVADQDEWVAARAWVMDESASLEFDFRSSMGRLPSGTAATVVGEAARGVRRQKLERDERIRKVAPDMQAREAVERTEPQRCCSLPHAHWIPARAGHEAIHANLASQQNSASPETLQLFTVIRQRKPSGIDNDGAITMNRMDTTSVLTSREANFTLPMTANKAALMTVINSKIQDLFGVSMKPVPGERPGR</sequence>
<comment type="caution">
    <text evidence="1">The sequence shown here is derived from an EMBL/GenBank/DDBJ whole genome shotgun (WGS) entry which is preliminary data.</text>
</comment>
<name>A0AAN7WDA3_9PEZI</name>
<evidence type="ECO:0000313" key="2">
    <source>
        <dbReference type="Proteomes" id="UP001310594"/>
    </source>
</evidence>
<reference evidence="1" key="1">
    <citation type="submission" date="2023-08" db="EMBL/GenBank/DDBJ databases">
        <title>Black Yeasts Isolated from many extreme environments.</title>
        <authorList>
            <person name="Coleine C."/>
            <person name="Stajich J.E."/>
            <person name="Selbmann L."/>
        </authorList>
    </citation>
    <scope>NUCLEOTIDE SEQUENCE</scope>
    <source>
        <strain evidence="1">CCFEE 5810</strain>
    </source>
</reference>
<protein>
    <submittedName>
        <fullName evidence="1">Uncharacterized protein</fullName>
    </submittedName>
</protein>
<gene>
    <name evidence="1" type="ORF">LTR97_003994</name>
</gene>
<evidence type="ECO:0000313" key="1">
    <source>
        <dbReference type="EMBL" id="KAK5703048.1"/>
    </source>
</evidence>
<dbReference type="EMBL" id="JAVRQU010000005">
    <property type="protein sequence ID" value="KAK5703048.1"/>
    <property type="molecule type" value="Genomic_DNA"/>
</dbReference>
<organism evidence="1 2">
    <name type="scientific">Elasticomyces elasticus</name>
    <dbReference type="NCBI Taxonomy" id="574655"/>
    <lineage>
        <taxon>Eukaryota</taxon>
        <taxon>Fungi</taxon>
        <taxon>Dikarya</taxon>
        <taxon>Ascomycota</taxon>
        <taxon>Pezizomycotina</taxon>
        <taxon>Dothideomycetes</taxon>
        <taxon>Dothideomycetidae</taxon>
        <taxon>Mycosphaerellales</taxon>
        <taxon>Teratosphaeriaceae</taxon>
        <taxon>Elasticomyces</taxon>
    </lineage>
</organism>